<organism evidence="2 3">
    <name type="scientific">Exidia glandulosa HHB12029</name>
    <dbReference type="NCBI Taxonomy" id="1314781"/>
    <lineage>
        <taxon>Eukaryota</taxon>
        <taxon>Fungi</taxon>
        <taxon>Dikarya</taxon>
        <taxon>Basidiomycota</taxon>
        <taxon>Agaricomycotina</taxon>
        <taxon>Agaricomycetes</taxon>
        <taxon>Auriculariales</taxon>
        <taxon>Exidiaceae</taxon>
        <taxon>Exidia</taxon>
    </lineage>
</organism>
<protein>
    <submittedName>
        <fullName evidence="2">Uncharacterized protein</fullName>
    </submittedName>
</protein>
<dbReference type="EMBL" id="KV426339">
    <property type="protein sequence ID" value="KZV82195.1"/>
    <property type="molecule type" value="Genomic_DNA"/>
</dbReference>
<dbReference type="InParanoid" id="A0A165CC32"/>
<accession>A0A165CC32</accession>
<evidence type="ECO:0000256" key="1">
    <source>
        <dbReference type="SAM" id="MobiDB-lite"/>
    </source>
</evidence>
<reference evidence="2 3" key="1">
    <citation type="journal article" date="2016" name="Mol. Biol. Evol.">
        <title>Comparative Genomics of Early-Diverging Mushroom-Forming Fungi Provides Insights into the Origins of Lignocellulose Decay Capabilities.</title>
        <authorList>
            <person name="Nagy L.G."/>
            <person name="Riley R."/>
            <person name="Tritt A."/>
            <person name="Adam C."/>
            <person name="Daum C."/>
            <person name="Floudas D."/>
            <person name="Sun H."/>
            <person name="Yadav J.S."/>
            <person name="Pangilinan J."/>
            <person name="Larsson K.H."/>
            <person name="Matsuura K."/>
            <person name="Barry K."/>
            <person name="Labutti K."/>
            <person name="Kuo R."/>
            <person name="Ohm R.A."/>
            <person name="Bhattacharya S.S."/>
            <person name="Shirouzu T."/>
            <person name="Yoshinaga Y."/>
            <person name="Martin F.M."/>
            <person name="Grigoriev I.V."/>
            <person name="Hibbett D.S."/>
        </authorList>
    </citation>
    <scope>NUCLEOTIDE SEQUENCE [LARGE SCALE GENOMIC DNA]</scope>
    <source>
        <strain evidence="2 3">HHB12029</strain>
    </source>
</reference>
<evidence type="ECO:0000313" key="3">
    <source>
        <dbReference type="Proteomes" id="UP000077266"/>
    </source>
</evidence>
<keyword evidence="3" id="KW-1185">Reference proteome</keyword>
<gene>
    <name evidence="2" type="ORF">EXIGLDRAFT_778856</name>
</gene>
<sequence>MPQYADPDNGQGGQATSPCNVQSDKMVEAFEEQQTQQNTAFAQSMDAIERNAKSAHAARELDVEETLLQITIKYDAADQQRHAQWRRAEQEMRETSSARENWRFEAVQQQERTRHTIALGALEESAAKTRRTVAQLDALEDGIAATLEDLRSRVDSAILSAGDSEHSTREPRVKYTLPSATLLSDWKRRRPWSSISDWDLNLPPLPEENDIQARALIETSSSEYDGTAAHGAEEAACPTVASSPPPKATNIAQMLQYMQQVFEQAESARVQQYARTQRYIDEYDEGFVPLFAALQRQLDRNLVEFVGGFMKLEAEQPTLLAAGSAISAFKAAEVARNAMYVNSMEFNTEDVKVIRQAKHALVLLERRLSVAGLVQSYVVARPASA</sequence>
<evidence type="ECO:0000313" key="2">
    <source>
        <dbReference type="EMBL" id="KZV82195.1"/>
    </source>
</evidence>
<dbReference type="Proteomes" id="UP000077266">
    <property type="component" value="Unassembled WGS sequence"/>
</dbReference>
<dbReference type="AlphaFoldDB" id="A0A165CC32"/>
<proteinExistence type="predicted"/>
<feature type="region of interest" description="Disordered" evidence="1">
    <location>
        <begin position="1"/>
        <end position="21"/>
    </location>
</feature>
<name>A0A165CC32_EXIGL</name>